<comment type="similarity">
    <text evidence="2">Belongs to the amino acid-polyamine-organocation (APC) superfamily. Spore germination protein (SGP) (TC 2.A.3.9) family.</text>
</comment>
<sequence length="365" mass="40917">MIHLEKLSLNQLIHLVVLTQVGVSVLSIPFAESRHSGYDSWISVFIGGVIAQAVILIIYILSSRYADRSLPQYIFAIVGKPIGVLLNIMIGIYCAESSLMVIVSYADVLNRWVLIRTPWFVLIGFSVGIAAFIATSSLRSMATITQSILFMFLICILIIFISGTGKGDIRHFFPIGIHGIGAIMRDSIHAFWAYAGYELLLYVFPSLSYRKKKDVIIAMSAANGFTTLFYVLIAIIVTFNFSESQLKEIPEPMVFILRQFKWPVVQSLDIVFMTVWLSVTTVTAYVYFFLSARYLAFASGKARGNHTYIVWIVGIICFLLGLWGSDRQMIFRFSSYHNLATIFVTAILPTLLLLVSLGRGKRGIQ</sequence>
<feature type="transmembrane region" description="Helical" evidence="8">
    <location>
        <begin position="308"/>
        <end position="324"/>
    </location>
</feature>
<feature type="transmembrane region" description="Helical" evidence="8">
    <location>
        <begin position="270"/>
        <end position="296"/>
    </location>
</feature>
<evidence type="ECO:0000256" key="5">
    <source>
        <dbReference type="ARBA" id="ARBA00022692"/>
    </source>
</evidence>
<organism evidence="9 10">
    <name type="scientific">Paenibacillus aestuarii</name>
    <dbReference type="NCBI Taxonomy" id="516965"/>
    <lineage>
        <taxon>Bacteria</taxon>
        <taxon>Bacillati</taxon>
        <taxon>Bacillota</taxon>
        <taxon>Bacilli</taxon>
        <taxon>Bacillales</taxon>
        <taxon>Paenibacillaceae</taxon>
        <taxon>Paenibacillus</taxon>
    </lineage>
</organism>
<feature type="transmembrane region" description="Helical" evidence="8">
    <location>
        <begin position="12"/>
        <end position="30"/>
    </location>
</feature>
<evidence type="ECO:0000256" key="1">
    <source>
        <dbReference type="ARBA" id="ARBA00004141"/>
    </source>
</evidence>
<feature type="transmembrane region" description="Helical" evidence="8">
    <location>
        <begin position="336"/>
        <end position="357"/>
    </location>
</feature>
<keyword evidence="3" id="KW-0813">Transport</keyword>
<dbReference type="PANTHER" id="PTHR34975:SF2">
    <property type="entry name" value="SPORE GERMINATION PROTEIN A2"/>
    <property type="match status" value="1"/>
</dbReference>
<reference evidence="10" key="1">
    <citation type="journal article" date="2019" name="Int. J. Syst. Evol. Microbiol.">
        <title>The Global Catalogue of Microorganisms (GCM) 10K type strain sequencing project: providing services to taxonomists for standard genome sequencing and annotation.</title>
        <authorList>
            <consortium name="The Broad Institute Genomics Platform"/>
            <consortium name="The Broad Institute Genome Sequencing Center for Infectious Disease"/>
            <person name="Wu L."/>
            <person name="Ma J."/>
        </authorList>
    </citation>
    <scope>NUCLEOTIDE SEQUENCE [LARGE SCALE GENOMIC DNA]</scope>
    <source>
        <strain evidence="10">KACC 11904</strain>
    </source>
</reference>
<keyword evidence="4" id="KW-0309">Germination</keyword>
<evidence type="ECO:0000256" key="3">
    <source>
        <dbReference type="ARBA" id="ARBA00022448"/>
    </source>
</evidence>
<comment type="subcellular location">
    <subcellularLocation>
        <location evidence="1">Membrane</location>
        <topology evidence="1">Multi-pass membrane protein</topology>
    </subcellularLocation>
</comment>
<evidence type="ECO:0000256" key="6">
    <source>
        <dbReference type="ARBA" id="ARBA00022989"/>
    </source>
</evidence>
<keyword evidence="7 8" id="KW-0472">Membrane</keyword>
<accession>A0ABW0K8S0</accession>
<evidence type="ECO:0000256" key="7">
    <source>
        <dbReference type="ARBA" id="ARBA00023136"/>
    </source>
</evidence>
<protein>
    <submittedName>
        <fullName evidence="9">GerAB/ArcD/ProY family transporter</fullName>
    </submittedName>
</protein>
<evidence type="ECO:0000256" key="4">
    <source>
        <dbReference type="ARBA" id="ARBA00022544"/>
    </source>
</evidence>
<feature type="transmembrane region" description="Helical" evidence="8">
    <location>
        <begin position="147"/>
        <end position="167"/>
    </location>
</feature>
<dbReference type="Proteomes" id="UP001596044">
    <property type="component" value="Unassembled WGS sequence"/>
</dbReference>
<comment type="caution">
    <text evidence="9">The sequence shown here is derived from an EMBL/GenBank/DDBJ whole genome shotgun (WGS) entry which is preliminary data.</text>
</comment>
<feature type="transmembrane region" description="Helical" evidence="8">
    <location>
        <begin position="113"/>
        <end position="135"/>
    </location>
</feature>
<feature type="transmembrane region" description="Helical" evidence="8">
    <location>
        <begin position="216"/>
        <end position="241"/>
    </location>
</feature>
<evidence type="ECO:0000313" key="9">
    <source>
        <dbReference type="EMBL" id="MFC5449755.1"/>
    </source>
</evidence>
<gene>
    <name evidence="9" type="ORF">ACFPOG_15970</name>
</gene>
<dbReference type="InterPro" id="IPR004761">
    <property type="entry name" value="Spore_GerAB"/>
</dbReference>
<keyword evidence="6 8" id="KW-1133">Transmembrane helix</keyword>
<evidence type="ECO:0000313" key="10">
    <source>
        <dbReference type="Proteomes" id="UP001596044"/>
    </source>
</evidence>
<feature type="transmembrane region" description="Helical" evidence="8">
    <location>
        <begin position="187"/>
        <end position="204"/>
    </location>
</feature>
<dbReference type="Pfam" id="PF03845">
    <property type="entry name" value="Spore_permease"/>
    <property type="match status" value="1"/>
</dbReference>
<dbReference type="PANTHER" id="PTHR34975">
    <property type="entry name" value="SPORE GERMINATION PROTEIN A2"/>
    <property type="match status" value="1"/>
</dbReference>
<evidence type="ECO:0000256" key="2">
    <source>
        <dbReference type="ARBA" id="ARBA00007998"/>
    </source>
</evidence>
<keyword evidence="5 8" id="KW-0812">Transmembrane</keyword>
<dbReference type="RefSeq" id="WP_270885086.1">
    <property type="nucleotide sequence ID" value="NZ_JAQFVF010000083.1"/>
</dbReference>
<dbReference type="Gene3D" id="1.20.1740.10">
    <property type="entry name" value="Amino acid/polyamine transporter I"/>
    <property type="match status" value="1"/>
</dbReference>
<name>A0ABW0K8S0_9BACL</name>
<feature type="transmembrane region" description="Helical" evidence="8">
    <location>
        <begin position="42"/>
        <end position="61"/>
    </location>
</feature>
<proteinExistence type="inferred from homology"/>
<evidence type="ECO:0000256" key="8">
    <source>
        <dbReference type="SAM" id="Phobius"/>
    </source>
</evidence>
<dbReference type="EMBL" id="JBHSMJ010000022">
    <property type="protein sequence ID" value="MFC5449755.1"/>
    <property type="molecule type" value="Genomic_DNA"/>
</dbReference>
<feature type="transmembrane region" description="Helical" evidence="8">
    <location>
        <begin position="73"/>
        <end position="93"/>
    </location>
</feature>
<keyword evidence="10" id="KW-1185">Reference proteome</keyword>